<evidence type="ECO:0000313" key="6">
    <source>
        <dbReference type="Proteomes" id="UP000887563"/>
    </source>
</evidence>
<dbReference type="PANTHER" id="PTHR23259:SF70">
    <property type="entry name" value="ACCESSORY GLAND PROTEIN ACP62F-RELATED"/>
    <property type="match status" value="1"/>
</dbReference>
<dbReference type="InterPro" id="IPR036084">
    <property type="entry name" value="Ser_inhib-like_sf"/>
</dbReference>
<dbReference type="WBParaSite" id="Minc3s04363g36123">
    <property type="protein sequence ID" value="Minc3s04363g36123"/>
    <property type="gene ID" value="Minc3s04363g36123"/>
</dbReference>
<evidence type="ECO:0000256" key="2">
    <source>
        <dbReference type="ARBA" id="ARBA00022900"/>
    </source>
</evidence>
<sequence length="64" mass="6941">MIILLLIFGIKCGINEVFKRCGSCDGSCTNPDPICPAICKKGCVCRSDFVRNKNNTCIDGNKCP</sequence>
<protein>
    <submittedName>
        <fullName evidence="7">TIL domain-containing protein</fullName>
    </submittedName>
</protein>
<evidence type="ECO:0000256" key="1">
    <source>
        <dbReference type="ARBA" id="ARBA00022690"/>
    </source>
</evidence>
<keyword evidence="6" id="KW-1185">Reference proteome</keyword>
<evidence type="ECO:0000256" key="3">
    <source>
        <dbReference type="ARBA" id="ARBA00023157"/>
    </source>
</evidence>
<feature type="chain" id="PRO_5037757165" evidence="4">
    <location>
        <begin position="16"/>
        <end position="64"/>
    </location>
</feature>
<dbReference type="InterPro" id="IPR002919">
    <property type="entry name" value="TIL_dom"/>
</dbReference>
<keyword evidence="3" id="KW-1015">Disulfide bond</keyword>
<dbReference type="InterPro" id="IPR051368">
    <property type="entry name" value="SerProtInhib-TIL_Domain"/>
</dbReference>
<feature type="domain" description="TIL" evidence="5">
    <location>
        <begin position="12"/>
        <end position="63"/>
    </location>
</feature>
<proteinExistence type="predicted"/>
<keyword evidence="4" id="KW-0732">Signal</keyword>
<dbReference type="CDD" id="cd19941">
    <property type="entry name" value="TIL"/>
    <property type="match status" value="1"/>
</dbReference>
<dbReference type="SUPFAM" id="SSF57567">
    <property type="entry name" value="Serine protease inhibitors"/>
    <property type="match status" value="1"/>
</dbReference>
<evidence type="ECO:0000259" key="5">
    <source>
        <dbReference type="Pfam" id="PF01826"/>
    </source>
</evidence>
<name>A0A914N7F8_MELIC</name>
<dbReference type="PANTHER" id="PTHR23259">
    <property type="entry name" value="RIDDLE"/>
    <property type="match status" value="1"/>
</dbReference>
<keyword evidence="1" id="KW-0646">Protease inhibitor</keyword>
<reference evidence="7" key="1">
    <citation type="submission" date="2022-11" db="UniProtKB">
        <authorList>
            <consortium name="WormBaseParasite"/>
        </authorList>
    </citation>
    <scope>IDENTIFICATION</scope>
</reference>
<dbReference type="Gene3D" id="2.10.25.10">
    <property type="entry name" value="Laminin"/>
    <property type="match status" value="1"/>
</dbReference>
<accession>A0A914N7F8</accession>
<evidence type="ECO:0000313" key="7">
    <source>
        <dbReference type="WBParaSite" id="Minc3s04363g36123"/>
    </source>
</evidence>
<dbReference type="AlphaFoldDB" id="A0A914N7F8"/>
<keyword evidence="2" id="KW-0722">Serine protease inhibitor</keyword>
<dbReference type="Pfam" id="PF01826">
    <property type="entry name" value="TIL"/>
    <property type="match status" value="1"/>
</dbReference>
<feature type="signal peptide" evidence="4">
    <location>
        <begin position="1"/>
        <end position="15"/>
    </location>
</feature>
<evidence type="ECO:0000256" key="4">
    <source>
        <dbReference type="SAM" id="SignalP"/>
    </source>
</evidence>
<dbReference type="GO" id="GO:0004867">
    <property type="term" value="F:serine-type endopeptidase inhibitor activity"/>
    <property type="evidence" value="ECO:0007669"/>
    <property type="project" value="UniProtKB-KW"/>
</dbReference>
<dbReference type="Proteomes" id="UP000887563">
    <property type="component" value="Unplaced"/>
</dbReference>
<organism evidence="6 7">
    <name type="scientific">Meloidogyne incognita</name>
    <name type="common">Southern root-knot nematode worm</name>
    <name type="synonym">Oxyuris incognita</name>
    <dbReference type="NCBI Taxonomy" id="6306"/>
    <lineage>
        <taxon>Eukaryota</taxon>
        <taxon>Metazoa</taxon>
        <taxon>Ecdysozoa</taxon>
        <taxon>Nematoda</taxon>
        <taxon>Chromadorea</taxon>
        <taxon>Rhabditida</taxon>
        <taxon>Tylenchina</taxon>
        <taxon>Tylenchomorpha</taxon>
        <taxon>Tylenchoidea</taxon>
        <taxon>Meloidogynidae</taxon>
        <taxon>Meloidogyninae</taxon>
        <taxon>Meloidogyne</taxon>
        <taxon>Meloidogyne incognita group</taxon>
    </lineage>
</organism>